<accession>A0ABV5P4G5</accession>
<dbReference type="RefSeq" id="WP_379485436.1">
    <property type="nucleotide sequence ID" value="NZ_JBHMCF010000062.1"/>
</dbReference>
<keyword evidence="1" id="KW-1133">Transmembrane helix</keyword>
<proteinExistence type="predicted"/>
<dbReference type="EMBL" id="JBHMCF010000062">
    <property type="protein sequence ID" value="MFB9477458.1"/>
    <property type="molecule type" value="Genomic_DNA"/>
</dbReference>
<organism evidence="2 3">
    <name type="scientific">Nonomuraea salmonea</name>
    <dbReference type="NCBI Taxonomy" id="46181"/>
    <lineage>
        <taxon>Bacteria</taxon>
        <taxon>Bacillati</taxon>
        <taxon>Actinomycetota</taxon>
        <taxon>Actinomycetes</taxon>
        <taxon>Streptosporangiales</taxon>
        <taxon>Streptosporangiaceae</taxon>
        <taxon>Nonomuraea</taxon>
    </lineage>
</organism>
<name>A0ABV5P4G5_9ACTN</name>
<keyword evidence="1" id="KW-0472">Membrane</keyword>
<comment type="caution">
    <text evidence="2">The sequence shown here is derived from an EMBL/GenBank/DDBJ whole genome shotgun (WGS) entry which is preliminary data.</text>
</comment>
<keyword evidence="3" id="KW-1185">Reference proteome</keyword>
<keyword evidence="1" id="KW-0812">Transmembrane</keyword>
<reference evidence="2 3" key="1">
    <citation type="submission" date="2024-09" db="EMBL/GenBank/DDBJ databases">
        <authorList>
            <person name="Sun Q."/>
            <person name="Mori K."/>
        </authorList>
    </citation>
    <scope>NUCLEOTIDE SEQUENCE [LARGE SCALE GENOMIC DNA]</scope>
    <source>
        <strain evidence="2 3">JCM 3324</strain>
    </source>
</reference>
<protein>
    <submittedName>
        <fullName evidence="2">Uncharacterized protein</fullName>
    </submittedName>
</protein>
<gene>
    <name evidence="2" type="ORF">ACFFR3_48865</name>
</gene>
<evidence type="ECO:0000256" key="1">
    <source>
        <dbReference type="SAM" id="Phobius"/>
    </source>
</evidence>
<sequence length="63" mass="6491">MAGFGYLALLFPFGGALTGHTAFGVVANAATLADKLELSALGLLVLILLALLARRRPLSAVRP</sequence>
<evidence type="ECO:0000313" key="3">
    <source>
        <dbReference type="Proteomes" id="UP001589568"/>
    </source>
</evidence>
<feature type="transmembrane region" description="Helical" evidence="1">
    <location>
        <begin position="39"/>
        <end position="54"/>
    </location>
</feature>
<evidence type="ECO:0000313" key="2">
    <source>
        <dbReference type="EMBL" id="MFB9477458.1"/>
    </source>
</evidence>
<dbReference type="Proteomes" id="UP001589568">
    <property type="component" value="Unassembled WGS sequence"/>
</dbReference>